<proteinExistence type="predicted"/>
<reference evidence="1 2" key="1">
    <citation type="submission" date="2017-09" db="EMBL/GenBank/DDBJ databases">
        <title>Depth-based differentiation of microbial function through sediment-hosted aquifers and enrichment of novel symbionts in the deep terrestrial subsurface.</title>
        <authorList>
            <person name="Probst A.J."/>
            <person name="Ladd B."/>
            <person name="Jarett J.K."/>
            <person name="Geller-Mcgrath D.E."/>
            <person name="Sieber C.M."/>
            <person name="Emerson J.B."/>
            <person name="Anantharaman K."/>
            <person name="Thomas B.C."/>
            <person name="Malmstrom R."/>
            <person name="Stieglmeier M."/>
            <person name="Klingl A."/>
            <person name="Woyke T."/>
            <person name="Ryan C.M."/>
            <person name="Banfield J.F."/>
        </authorList>
    </citation>
    <scope>NUCLEOTIDE SEQUENCE [LARGE SCALE GENOMIC DNA]</scope>
    <source>
        <strain evidence="1">CG23_combo_of_CG06-09_8_20_14_all_39_17</strain>
    </source>
</reference>
<dbReference type="EMBL" id="PCRO01000001">
    <property type="protein sequence ID" value="PIP23163.1"/>
    <property type="molecule type" value="Genomic_DNA"/>
</dbReference>
<protein>
    <submittedName>
        <fullName evidence="1">Uncharacterized protein</fullName>
    </submittedName>
</protein>
<dbReference type="Proteomes" id="UP000229976">
    <property type="component" value="Unassembled WGS sequence"/>
</dbReference>
<evidence type="ECO:0000313" key="1">
    <source>
        <dbReference type="EMBL" id="PIP23163.1"/>
    </source>
</evidence>
<accession>A0A2G9YWQ5</accession>
<evidence type="ECO:0000313" key="2">
    <source>
        <dbReference type="Proteomes" id="UP000229976"/>
    </source>
</evidence>
<comment type="caution">
    <text evidence="1">The sequence shown here is derived from an EMBL/GenBank/DDBJ whole genome shotgun (WGS) entry which is preliminary data.</text>
</comment>
<organism evidence="1 2">
    <name type="scientific">Candidatus Nealsonbacteria bacterium CG23_combo_of_CG06-09_8_20_14_all_39_17</name>
    <dbReference type="NCBI Taxonomy" id="1974722"/>
    <lineage>
        <taxon>Bacteria</taxon>
        <taxon>Candidatus Nealsoniibacteriota</taxon>
    </lineage>
</organism>
<name>A0A2G9YWQ5_9BACT</name>
<dbReference type="Gene3D" id="1.10.10.60">
    <property type="entry name" value="Homeodomain-like"/>
    <property type="match status" value="1"/>
</dbReference>
<dbReference type="AlphaFoldDB" id="A0A2G9YWQ5"/>
<gene>
    <name evidence="1" type="ORF">COX37_00010</name>
</gene>
<sequence length="222" mass="25706">MGYSGKLNLKLKARELRKKGVSVKQIQKKLKVSRSSVSLWVRDVKLTKKQLEKLYLNKRTGALRGCIIAAMNKIRTREKLTKALLKEGIREVGKISERDKFMVGIAMYFAEGEKADKNVGFSNSDPRAIKFMADWFRRFCGVPEGKFRCSLYLYNNLSEKKAKIFWSKLTGISLLQFTKSYIVKNNPNRFRKTKHEYGVLRITISNVNLHRKIMGQIMGIFE</sequence>